<organism evidence="1 2">
    <name type="scientific">Botrytis deweyae</name>
    <dbReference type="NCBI Taxonomy" id="2478750"/>
    <lineage>
        <taxon>Eukaryota</taxon>
        <taxon>Fungi</taxon>
        <taxon>Dikarya</taxon>
        <taxon>Ascomycota</taxon>
        <taxon>Pezizomycotina</taxon>
        <taxon>Leotiomycetes</taxon>
        <taxon>Helotiales</taxon>
        <taxon>Sclerotiniaceae</taxon>
        <taxon>Botrytis</taxon>
    </lineage>
</organism>
<dbReference type="GeneID" id="62236635"/>
<keyword evidence="2" id="KW-1185">Reference proteome</keyword>
<proteinExistence type="predicted"/>
<dbReference type="EMBL" id="RCSX01000031">
    <property type="protein sequence ID" value="KAF7918252.1"/>
    <property type="molecule type" value="Genomic_DNA"/>
</dbReference>
<evidence type="ECO:0000313" key="2">
    <source>
        <dbReference type="Proteomes" id="UP000783213"/>
    </source>
</evidence>
<accession>A0ABQ7IAG1</accession>
<name>A0ABQ7IAG1_9HELO</name>
<comment type="caution">
    <text evidence="1">The sequence shown here is derived from an EMBL/GenBank/DDBJ whole genome shotgun (WGS) entry which is preliminary data.</text>
</comment>
<evidence type="ECO:0000313" key="1">
    <source>
        <dbReference type="EMBL" id="KAF7918252.1"/>
    </source>
</evidence>
<dbReference type="RefSeq" id="XP_038806193.1">
    <property type="nucleotide sequence ID" value="XM_038957485.1"/>
</dbReference>
<gene>
    <name evidence="1" type="ORF">EAE98_009864</name>
</gene>
<dbReference type="Proteomes" id="UP000783213">
    <property type="component" value="Unassembled WGS sequence"/>
</dbReference>
<reference evidence="1 2" key="1">
    <citation type="journal article" date="2020" name="Genome Biol. Evol.">
        <title>Comparative genomics of Sclerotiniaceae.</title>
        <authorList>
            <person name="Valero Jimenez C.A."/>
            <person name="Steentjes M."/>
            <person name="Scholten O.E."/>
            <person name="Van Kan J.A.L."/>
        </authorList>
    </citation>
    <scope>NUCLEOTIDE SEQUENCE [LARGE SCALE GENOMIC DNA]</scope>
    <source>
        <strain evidence="1 2">B1</strain>
    </source>
</reference>
<protein>
    <submittedName>
        <fullName evidence="1">Uncharacterized protein</fullName>
    </submittedName>
</protein>
<sequence length="112" mass="12655">MGTGYGERDLGFAALAGRAEEGVSKGLSWDGTFRDLLQEGIFWGRSSFLHIRREGPGKNWLCFHAWMEDLERKDVIALMLCWLVRLKVTSIETAGRYVIVMEEGGNGRDFRG</sequence>